<dbReference type="PRINTS" id="PR00114">
    <property type="entry name" value="STPHPHTASE"/>
</dbReference>
<evidence type="ECO:0000313" key="2">
    <source>
        <dbReference type="EMBL" id="UXE63545.1"/>
    </source>
</evidence>
<dbReference type="SUPFAM" id="SSF56300">
    <property type="entry name" value="Metallo-dependent phosphatases"/>
    <property type="match status" value="1"/>
</dbReference>
<protein>
    <submittedName>
        <fullName evidence="2">Serine/threonine protein phosphatase</fullName>
    </submittedName>
</protein>
<dbReference type="Proteomes" id="UP001065613">
    <property type="component" value="Chromosome"/>
</dbReference>
<gene>
    <name evidence="2" type="ORF">KA717_13590</name>
</gene>
<dbReference type="Gene3D" id="3.60.21.10">
    <property type="match status" value="1"/>
</dbReference>
<dbReference type="EMBL" id="CP073041">
    <property type="protein sequence ID" value="UXE63545.1"/>
    <property type="molecule type" value="Genomic_DNA"/>
</dbReference>
<proteinExistence type="predicted"/>
<dbReference type="InterPro" id="IPR050126">
    <property type="entry name" value="Ap4A_hydrolase"/>
</dbReference>
<dbReference type="GO" id="GO:0110154">
    <property type="term" value="P:RNA decapping"/>
    <property type="evidence" value="ECO:0007669"/>
    <property type="project" value="TreeGrafter"/>
</dbReference>
<sequence>MTFSPSFSLNQPVPLLSPRRIIIGDVHGHYDTLLRLCEAFSPGQGDAVYFIGDLIDRGPNSAEVVDFVIKNKYHCLLGNHEQMLLDAIGGGEGEISPQLLQSWLYSGGHPTLVSYQHQIPQEHVDWMKQLPLYLDLGDIWLVHAGLDPRLPLDQQSAEQFCWIRDRFHCHPVPYFVDKLIITGHTITFTFPGVEPGQLACGAGWLDIDTGAYHPQSGWLTALDITNRWVYQVHASTNCVRTLPLDEAVTFMEPSNLLSKRGKSKRKGWFG</sequence>
<dbReference type="GO" id="GO:0008803">
    <property type="term" value="F:bis(5'-nucleosyl)-tetraphosphatase (symmetrical) activity"/>
    <property type="evidence" value="ECO:0007669"/>
    <property type="project" value="TreeGrafter"/>
</dbReference>
<dbReference type="CDD" id="cd00144">
    <property type="entry name" value="MPP_PPP_family"/>
    <property type="match status" value="1"/>
</dbReference>
<evidence type="ECO:0000259" key="1">
    <source>
        <dbReference type="Pfam" id="PF00149"/>
    </source>
</evidence>
<dbReference type="GO" id="GO:0005737">
    <property type="term" value="C:cytoplasm"/>
    <property type="evidence" value="ECO:0007669"/>
    <property type="project" value="TreeGrafter"/>
</dbReference>
<dbReference type="InterPro" id="IPR006186">
    <property type="entry name" value="Ser/Thr-sp_prot-phosphatase"/>
</dbReference>
<name>A0A977L334_9CYAN</name>
<dbReference type="PANTHER" id="PTHR42850:SF4">
    <property type="entry name" value="ZINC-DEPENDENT ENDOPOLYPHOSPHATASE"/>
    <property type="match status" value="1"/>
</dbReference>
<feature type="domain" description="Calcineurin-like phosphoesterase" evidence="1">
    <location>
        <begin position="21"/>
        <end position="184"/>
    </location>
</feature>
<dbReference type="AlphaFoldDB" id="A0A977L334"/>
<reference evidence="2" key="1">
    <citation type="submission" date="2021-04" db="EMBL/GenBank/DDBJ databases">
        <title>Genome sequence of Woronichinia naegeliana from Washington state freshwater lake bloom.</title>
        <authorList>
            <person name="Dreher T.W."/>
        </authorList>
    </citation>
    <scope>NUCLEOTIDE SEQUENCE</scope>
    <source>
        <strain evidence="2">WA131</strain>
    </source>
</reference>
<organism evidence="2">
    <name type="scientific">Woronichinia naegeliana WA131</name>
    <dbReference type="NCBI Taxonomy" id="2824559"/>
    <lineage>
        <taxon>Bacteria</taxon>
        <taxon>Bacillati</taxon>
        <taxon>Cyanobacteriota</taxon>
        <taxon>Cyanophyceae</taxon>
        <taxon>Synechococcales</taxon>
        <taxon>Coelosphaeriaceae</taxon>
        <taxon>Woronichinia</taxon>
    </lineage>
</organism>
<dbReference type="KEGG" id="wna:KA717_13590"/>
<dbReference type="GO" id="GO:0016791">
    <property type="term" value="F:phosphatase activity"/>
    <property type="evidence" value="ECO:0007669"/>
    <property type="project" value="TreeGrafter"/>
</dbReference>
<dbReference type="InterPro" id="IPR004843">
    <property type="entry name" value="Calcineurin-like_PHP"/>
</dbReference>
<dbReference type="Pfam" id="PF00149">
    <property type="entry name" value="Metallophos"/>
    <property type="match status" value="1"/>
</dbReference>
<dbReference type="PANTHER" id="PTHR42850">
    <property type="entry name" value="METALLOPHOSPHOESTERASE"/>
    <property type="match status" value="1"/>
</dbReference>
<dbReference type="InterPro" id="IPR029052">
    <property type="entry name" value="Metallo-depent_PP-like"/>
</dbReference>
<accession>A0A977L334</accession>